<protein>
    <recommendedName>
        <fullName evidence="3">Alpha/beta hydrolase</fullName>
    </recommendedName>
</protein>
<organism evidence="1 2">
    <name type="scientific">Candidatus Thiodiazotropha endoloripes</name>
    <dbReference type="NCBI Taxonomy" id="1818881"/>
    <lineage>
        <taxon>Bacteria</taxon>
        <taxon>Pseudomonadati</taxon>
        <taxon>Pseudomonadota</taxon>
        <taxon>Gammaproteobacteria</taxon>
        <taxon>Chromatiales</taxon>
        <taxon>Sedimenticolaceae</taxon>
        <taxon>Candidatus Thiodiazotropha</taxon>
    </lineage>
</organism>
<dbReference type="InterPro" id="IPR029058">
    <property type="entry name" value="AB_hydrolase_fold"/>
</dbReference>
<comment type="caution">
    <text evidence="1">The sequence shown here is derived from an EMBL/GenBank/DDBJ whole genome shotgun (WGS) entry which is preliminary data.</text>
</comment>
<gene>
    <name evidence="1" type="ORF">A3196_11425</name>
</gene>
<reference evidence="1 2" key="1">
    <citation type="submission" date="2016-03" db="EMBL/GenBank/DDBJ databases">
        <title>Chemosynthetic sulphur-oxidizing symbionts of marine invertebrate animals are capable of nitrogen fixation.</title>
        <authorList>
            <person name="Petersen J.M."/>
            <person name="Kemper A."/>
            <person name="Gruber-Vodicka H."/>
            <person name="Cardini U."/>
            <person name="Geest Mvander."/>
            <person name="Kleiner M."/>
            <person name="Bulgheresi S."/>
            <person name="Fussmann M."/>
            <person name="Herbold C."/>
            <person name="Seah B.K.B."/>
            <person name="Antony C.Paul."/>
            <person name="Liu D."/>
            <person name="Belitz A."/>
            <person name="Weber M."/>
        </authorList>
    </citation>
    <scope>NUCLEOTIDE SEQUENCE [LARGE SCALE GENOMIC DNA]</scope>
    <source>
        <strain evidence="1">G_D</strain>
    </source>
</reference>
<sequence length="224" mass="24678">MPTPADQSVGDCAILLHGMGRTSLSMSLIEDALTAQGYTVWNEGYPSLTQSLEQFTTPMVESAITYCRDSQAASIHFVTHSLGGIIVRYYLQDHQIDELGRIVMLAPPNKGSEVADEMKDGFLYQTIMGPNALVLGTDENSLPNRLKPIEGEIGIIAGEAGGDSWFLPEIPGADDGKVAVERTKLPEMKDFIRVESGHTFIMRDDTVIYQIVFFLENGHFDHKI</sequence>
<dbReference type="PANTHER" id="PTHR37946:SF1">
    <property type="entry name" value="SLL1969 PROTEIN"/>
    <property type="match status" value="1"/>
</dbReference>
<dbReference type="EMBL" id="LVJZ01000003">
    <property type="protein sequence ID" value="ODB98595.1"/>
    <property type="molecule type" value="Genomic_DNA"/>
</dbReference>
<dbReference type="PANTHER" id="PTHR37946">
    <property type="entry name" value="SLL1969 PROTEIN"/>
    <property type="match status" value="1"/>
</dbReference>
<keyword evidence="2" id="KW-1185">Reference proteome</keyword>
<dbReference type="SUPFAM" id="SSF53474">
    <property type="entry name" value="alpha/beta-Hydrolases"/>
    <property type="match status" value="1"/>
</dbReference>
<name>A0A1E2UVK3_9GAMM</name>
<dbReference type="AlphaFoldDB" id="A0A1E2UVK3"/>
<dbReference type="Proteomes" id="UP000094849">
    <property type="component" value="Unassembled WGS sequence"/>
</dbReference>
<dbReference type="STRING" id="1818881.A3196_11425"/>
<accession>A0A1E2UVK3</accession>
<proteinExistence type="predicted"/>
<evidence type="ECO:0000313" key="2">
    <source>
        <dbReference type="Proteomes" id="UP000094849"/>
    </source>
</evidence>
<evidence type="ECO:0000313" key="1">
    <source>
        <dbReference type="EMBL" id="ODB98595.1"/>
    </source>
</evidence>
<dbReference type="Gene3D" id="3.40.50.1820">
    <property type="entry name" value="alpha/beta hydrolase"/>
    <property type="match status" value="1"/>
</dbReference>
<evidence type="ECO:0008006" key="3">
    <source>
        <dbReference type="Google" id="ProtNLM"/>
    </source>
</evidence>